<gene>
    <name evidence="1" type="ORF">T02_15672</name>
</gene>
<sequence>MDWWLRALAALQGMKIMNGQMGPHKIAKLL</sequence>
<dbReference type="AlphaFoldDB" id="A0A0V1KIN7"/>
<protein>
    <submittedName>
        <fullName evidence="1">Uncharacterized protein</fullName>
    </submittedName>
</protein>
<reference evidence="1 2" key="1">
    <citation type="submission" date="2015-05" db="EMBL/GenBank/DDBJ databases">
        <title>Evolution of Trichinella species and genotypes.</title>
        <authorList>
            <person name="Korhonen P.K."/>
            <person name="Edoardo P."/>
            <person name="Giuseppe L.R."/>
            <person name="Gasser R.B."/>
        </authorList>
    </citation>
    <scope>NUCLEOTIDE SEQUENCE [LARGE SCALE GENOMIC DNA]</scope>
    <source>
        <strain evidence="1">ISS10</strain>
    </source>
</reference>
<keyword evidence="2" id="KW-1185">Reference proteome</keyword>
<evidence type="ECO:0000313" key="2">
    <source>
        <dbReference type="Proteomes" id="UP000054721"/>
    </source>
</evidence>
<comment type="caution">
    <text evidence="1">The sequence shown here is derived from an EMBL/GenBank/DDBJ whole genome shotgun (WGS) entry which is preliminary data.</text>
</comment>
<organism evidence="1 2">
    <name type="scientific">Trichinella nativa</name>
    <dbReference type="NCBI Taxonomy" id="6335"/>
    <lineage>
        <taxon>Eukaryota</taxon>
        <taxon>Metazoa</taxon>
        <taxon>Ecdysozoa</taxon>
        <taxon>Nematoda</taxon>
        <taxon>Enoplea</taxon>
        <taxon>Dorylaimia</taxon>
        <taxon>Trichinellida</taxon>
        <taxon>Trichinellidae</taxon>
        <taxon>Trichinella</taxon>
    </lineage>
</organism>
<dbReference type="EMBL" id="JYDW01001796">
    <property type="protein sequence ID" value="KRZ46926.1"/>
    <property type="molecule type" value="Genomic_DNA"/>
</dbReference>
<name>A0A0V1KIN7_9BILA</name>
<dbReference type="Proteomes" id="UP000054721">
    <property type="component" value="Unassembled WGS sequence"/>
</dbReference>
<proteinExistence type="predicted"/>
<accession>A0A0V1KIN7</accession>
<evidence type="ECO:0000313" key="1">
    <source>
        <dbReference type="EMBL" id="KRZ46926.1"/>
    </source>
</evidence>